<dbReference type="PANTHER" id="PTHR11439">
    <property type="entry name" value="GAG-POL-RELATED RETROTRANSPOSON"/>
    <property type="match status" value="1"/>
</dbReference>
<organism evidence="1 2">
    <name type="scientific">Hevea brasiliensis</name>
    <name type="common">Para rubber tree</name>
    <name type="synonym">Siphonia brasiliensis</name>
    <dbReference type="NCBI Taxonomy" id="3981"/>
    <lineage>
        <taxon>Eukaryota</taxon>
        <taxon>Viridiplantae</taxon>
        <taxon>Streptophyta</taxon>
        <taxon>Embryophyta</taxon>
        <taxon>Tracheophyta</taxon>
        <taxon>Spermatophyta</taxon>
        <taxon>Magnoliopsida</taxon>
        <taxon>eudicotyledons</taxon>
        <taxon>Gunneridae</taxon>
        <taxon>Pentapetalae</taxon>
        <taxon>rosids</taxon>
        <taxon>fabids</taxon>
        <taxon>Malpighiales</taxon>
        <taxon>Euphorbiaceae</taxon>
        <taxon>Crotonoideae</taxon>
        <taxon>Micrandreae</taxon>
        <taxon>Hevea</taxon>
    </lineage>
</organism>
<evidence type="ECO:0000313" key="2">
    <source>
        <dbReference type="Proteomes" id="UP000467840"/>
    </source>
</evidence>
<evidence type="ECO:0008006" key="3">
    <source>
        <dbReference type="Google" id="ProtNLM"/>
    </source>
</evidence>
<reference evidence="1 2" key="1">
    <citation type="journal article" date="2020" name="Mol. Plant">
        <title>The Chromosome-Based Rubber Tree Genome Provides New Insights into Spurge Genome Evolution and Rubber Biosynthesis.</title>
        <authorList>
            <person name="Liu J."/>
            <person name="Shi C."/>
            <person name="Shi C.C."/>
            <person name="Li W."/>
            <person name="Zhang Q.J."/>
            <person name="Zhang Y."/>
            <person name="Li K."/>
            <person name="Lu H.F."/>
            <person name="Shi C."/>
            <person name="Zhu S.T."/>
            <person name="Xiao Z.Y."/>
            <person name="Nan H."/>
            <person name="Yue Y."/>
            <person name="Zhu X.G."/>
            <person name="Wu Y."/>
            <person name="Hong X.N."/>
            <person name="Fan G.Y."/>
            <person name="Tong Y."/>
            <person name="Zhang D."/>
            <person name="Mao C.L."/>
            <person name="Liu Y.L."/>
            <person name="Hao S.J."/>
            <person name="Liu W.Q."/>
            <person name="Lv M.Q."/>
            <person name="Zhang H.B."/>
            <person name="Liu Y."/>
            <person name="Hu-Tang G.R."/>
            <person name="Wang J.P."/>
            <person name="Wang J.H."/>
            <person name="Sun Y.H."/>
            <person name="Ni S.B."/>
            <person name="Chen W.B."/>
            <person name="Zhang X.C."/>
            <person name="Jiao Y.N."/>
            <person name="Eichler E.E."/>
            <person name="Li G.H."/>
            <person name="Liu X."/>
            <person name="Gao L.Z."/>
        </authorList>
    </citation>
    <scope>NUCLEOTIDE SEQUENCE [LARGE SCALE GENOMIC DNA]</scope>
    <source>
        <strain evidence="2">cv. GT1</strain>
        <tissue evidence="1">Leaf</tissue>
    </source>
</reference>
<name>A0A6A6KCL6_HEVBR</name>
<dbReference type="EMBL" id="JAAGAX010000017">
    <property type="protein sequence ID" value="KAF2285863.1"/>
    <property type="molecule type" value="Genomic_DNA"/>
</dbReference>
<dbReference type="CDD" id="cd09272">
    <property type="entry name" value="RNase_HI_RT_Ty1"/>
    <property type="match status" value="1"/>
</dbReference>
<dbReference type="AlphaFoldDB" id="A0A6A6KCL6"/>
<dbReference type="Proteomes" id="UP000467840">
    <property type="component" value="Chromosome 3"/>
</dbReference>
<gene>
    <name evidence="1" type="ORF">GH714_008480</name>
</gene>
<sequence>MEHPKEIHLLAAKRILRYLQGDPDDRKSTSGFVFMLGSGAVSWSSKKQQIVTLSTTEAEFIAATSCSCQAIWLRRILKDLKFKQQGATTIYCDSNSVIKLSKNPILYGRSKHIDVKFHFLRDLTKDGVIDIVYCRSEEQVADLFTKPLKMASFVKLRKLLGVCTLEDPD</sequence>
<comment type="caution">
    <text evidence="1">The sequence shown here is derived from an EMBL/GenBank/DDBJ whole genome shotgun (WGS) entry which is preliminary data.</text>
</comment>
<protein>
    <recommendedName>
        <fullName evidence="3">Reverse transcriptase Ty1/copia-type domain-containing protein</fullName>
    </recommendedName>
</protein>
<accession>A0A6A6KCL6</accession>
<evidence type="ECO:0000313" key="1">
    <source>
        <dbReference type="EMBL" id="KAF2285863.1"/>
    </source>
</evidence>
<keyword evidence="2" id="KW-1185">Reference proteome</keyword>
<dbReference type="PANTHER" id="PTHR11439:SF517">
    <property type="entry name" value="CYSTEINE-RICH RLK (RECEPTOR-LIKE PROTEIN KINASE) 8"/>
    <property type="match status" value="1"/>
</dbReference>
<proteinExistence type="predicted"/>